<dbReference type="PANTHER" id="PTHR15336">
    <property type="entry name" value="UBIQUINOL-CYTOCHROME C REDUCTASE COMPLEX 7.8 KDA PROTEIN"/>
    <property type="match status" value="1"/>
</dbReference>
<keyword evidence="4" id="KW-0679">Respiratory chain</keyword>
<keyword evidence="9" id="KW-1015">Disulfide bond</keyword>
<evidence type="ECO:0000256" key="8">
    <source>
        <dbReference type="ARBA" id="ARBA00023136"/>
    </source>
</evidence>
<dbReference type="Gene3D" id="1.10.287.20">
    <property type="entry name" value="Ubiquinol-cytochrome C reductase hinge domain"/>
    <property type="match status" value="1"/>
</dbReference>
<keyword evidence="7" id="KW-0496">Mitochondrion</keyword>
<comment type="similarity">
    <text evidence="2">Belongs to the UQCRH/QCR6 family.</text>
</comment>
<evidence type="ECO:0000256" key="1">
    <source>
        <dbReference type="ARBA" id="ARBA00004137"/>
    </source>
</evidence>
<dbReference type="InterPro" id="IPR036811">
    <property type="entry name" value="Ubol_cytC_Rdtase_hinge_dom_sf"/>
</dbReference>
<dbReference type="InterPro" id="IPR003422">
    <property type="entry name" value="Cyt_b-c1_6"/>
</dbReference>
<accession>A0A9N7RHM9</accession>
<comment type="caution">
    <text evidence="13">The sequence shown here is derived from an EMBL/GenBank/DDBJ whole genome shotgun (WGS) entry which is preliminary data.</text>
</comment>
<proteinExistence type="inferred from homology"/>
<dbReference type="GO" id="GO:0006122">
    <property type="term" value="P:mitochondrial electron transport, ubiquinol to cytochrome c"/>
    <property type="evidence" value="ECO:0007669"/>
    <property type="project" value="InterPro"/>
</dbReference>
<evidence type="ECO:0000256" key="6">
    <source>
        <dbReference type="ARBA" id="ARBA00022982"/>
    </source>
</evidence>
<evidence type="ECO:0000256" key="7">
    <source>
        <dbReference type="ARBA" id="ARBA00023128"/>
    </source>
</evidence>
<comment type="subcellular location">
    <subcellularLocation>
        <location evidence="1">Mitochondrion inner membrane</location>
        <topology evidence="1">Peripheral membrane protein</topology>
        <orientation evidence="1">Intermembrane side</orientation>
    </subcellularLocation>
</comment>
<evidence type="ECO:0000256" key="3">
    <source>
        <dbReference type="ARBA" id="ARBA00022448"/>
    </source>
</evidence>
<dbReference type="GO" id="GO:0005743">
    <property type="term" value="C:mitochondrial inner membrane"/>
    <property type="evidence" value="ECO:0007669"/>
    <property type="project" value="UniProtKB-SubCell"/>
</dbReference>
<evidence type="ECO:0000256" key="9">
    <source>
        <dbReference type="ARBA" id="ARBA00023157"/>
    </source>
</evidence>
<dbReference type="EMBL" id="CACSLK010027831">
    <property type="protein sequence ID" value="CAA0831048.1"/>
    <property type="molecule type" value="Genomic_DNA"/>
</dbReference>
<dbReference type="FunFam" id="1.10.287.20:FF:000001">
    <property type="entry name" value="Cytochrome b-c1 complex subunit 6"/>
    <property type="match status" value="1"/>
</dbReference>
<sequence length="176" mass="20133">MGFICHWNGEDQFEVDGSSGRFRVHMGEKSCTCRKCDLTGPTPSPLDLFDPDYKQVKINICICASQFHPNLGDFTLPVYSLDNSIPILCEYEFTNSLFSFGMDVTHLLADYEPVDPKAELEDRCKAPCTRPLKEYQACFKRIEGDESGHKHCTGQYFDYWRCVDKCVATKLFSQLK</sequence>
<reference evidence="13" key="1">
    <citation type="submission" date="2019-12" db="EMBL/GenBank/DDBJ databases">
        <authorList>
            <person name="Scholes J."/>
        </authorList>
    </citation>
    <scope>NUCLEOTIDE SEQUENCE</scope>
</reference>
<dbReference type="InterPro" id="IPR023184">
    <property type="entry name" value="Ubol_cytC_Rdtase_hinge_dom"/>
</dbReference>
<dbReference type="Proteomes" id="UP001153555">
    <property type="component" value="Unassembled WGS sequence"/>
</dbReference>
<keyword evidence="8" id="KW-0472">Membrane</keyword>
<evidence type="ECO:0000256" key="11">
    <source>
        <dbReference type="ARBA" id="ARBA00076110"/>
    </source>
</evidence>
<keyword evidence="5" id="KW-0999">Mitochondrion inner membrane</keyword>
<protein>
    <recommendedName>
        <fullName evidence="11">Complex III subunit VI</fullName>
    </recommendedName>
    <alternativeName>
        <fullName evidence="10">Mitochondrial hinge protein</fullName>
    </alternativeName>
</protein>
<evidence type="ECO:0000256" key="5">
    <source>
        <dbReference type="ARBA" id="ARBA00022792"/>
    </source>
</evidence>
<dbReference type="Pfam" id="PF02320">
    <property type="entry name" value="UCR_hinge"/>
    <property type="match status" value="1"/>
</dbReference>
<evidence type="ECO:0000313" key="13">
    <source>
        <dbReference type="EMBL" id="CAA0831048.1"/>
    </source>
</evidence>
<gene>
    <name evidence="13" type="ORF">SHERM_26431</name>
</gene>
<keyword evidence="14" id="KW-1185">Reference proteome</keyword>
<feature type="domain" description="Ubiquinol-cytochrome C reductase hinge" evidence="12">
    <location>
        <begin position="115"/>
        <end position="176"/>
    </location>
</feature>
<dbReference type="SUPFAM" id="SSF81531">
    <property type="entry name" value="Non-heme 11 kDa protein of cytochrome bc1 complex (Ubiquinol-cytochrome c reductase)"/>
    <property type="match status" value="1"/>
</dbReference>
<evidence type="ECO:0000259" key="12">
    <source>
        <dbReference type="Pfam" id="PF02320"/>
    </source>
</evidence>
<name>A0A9N7RHM9_STRHE</name>
<dbReference type="AlphaFoldDB" id="A0A9N7RHM9"/>
<keyword evidence="3" id="KW-0813">Transport</keyword>
<dbReference type="OrthoDB" id="405848at2759"/>
<evidence type="ECO:0000256" key="2">
    <source>
        <dbReference type="ARBA" id="ARBA00006498"/>
    </source>
</evidence>
<evidence type="ECO:0000256" key="10">
    <source>
        <dbReference type="ARBA" id="ARBA00044364"/>
    </source>
</evidence>
<keyword evidence="6" id="KW-0249">Electron transport</keyword>
<evidence type="ECO:0000256" key="4">
    <source>
        <dbReference type="ARBA" id="ARBA00022660"/>
    </source>
</evidence>
<organism evidence="13 14">
    <name type="scientific">Striga hermonthica</name>
    <name type="common">Purple witchweed</name>
    <name type="synonym">Buchnera hermonthica</name>
    <dbReference type="NCBI Taxonomy" id="68872"/>
    <lineage>
        <taxon>Eukaryota</taxon>
        <taxon>Viridiplantae</taxon>
        <taxon>Streptophyta</taxon>
        <taxon>Embryophyta</taxon>
        <taxon>Tracheophyta</taxon>
        <taxon>Spermatophyta</taxon>
        <taxon>Magnoliopsida</taxon>
        <taxon>eudicotyledons</taxon>
        <taxon>Gunneridae</taxon>
        <taxon>Pentapetalae</taxon>
        <taxon>asterids</taxon>
        <taxon>lamiids</taxon>
        <taxon>Lamiales</taxon>
        <taxon>Orobanchaceae</taxon>
        <taxon>Buchnereae</taxon>
        <taxon>Striga</taxon>
    </lineage>
</organism>
<evidence type="ECO:0000313" key="14">
    <source>
        <dbReference type="Proteomes" id="UP001153555"/>
    </source>
</evidence>
<dbReference type="PANTHER" id="PTHR15336:SF0">
    <property type="entry name" value="CYTOCHROME B-C1 COMPLEX SUBUNIT 6, MITOCHONDRIAL"/>
    <property type="match status" value="1"/>
</dbReference>